<evidence type="ECO:0000313" key="3">
    <source>
        <dbReference type="EMBL" id="GAA0678218.1"/>
    </source>
</evidence>
<dbReference type="Proteomes" id="UP001500420">
    <property type="component" value="Unassembled WGS sequence"/>
</dbReference>
<dbReference type="EMBL" id="BAAADV010000007">
    <property type="protein sequence ID" value="GAA0678218.1"/>
    <property type="molecule type" value="Genomic_DNA"/>
</dbReference>
<protein>
    <recommendedName>
        <fullName evidence="2">DUF6199 domain-containing protein</fullName>
    </recommendedName>
</protein>
<feature type="transmembrane region" description="Helical" evidence="1">
    <location>
        <begin position="55"/>
        <end position="75"/>
    </location>
</feature>
<name>A0AAV3TD06_9EURY</name>
<keyword evidence="1" id="KW-0472">Membrane</keyword>
<evidence type="ECO:0000256" key="1">
    <source>
        <dbReference type="SAM" id="Phobius"/>
    </source>
</evidence>
<organism evidence="3 4">
    <name type="scientific">Natronoarchaeum mannanilyticum</name>
    <dbReference type="NCBI Taxonomy" id="926360"/>
    <lineage>
        <taxon>Archaea</taxon>
        <taxon>Methanobacteriati</taxon>
        <taxon>Methanobacteriota</taxon>
        <taxon>Stenosarchaea group</taxon>
        <taxon>Halobacteria</taxon>
        <taxon>Halobacteriales</taxon>
        <taxon>Natronoarchaeaceae</taxon>
    </lineage>
</organism>
<keyword evidence="1" id="KW-0812">Transmembrane</keyword>
<sequence>MIDVRDALAAALAIGIGLAAVVAPGAVLRLQFAVYGADTGRHGEYGGDRELDDRLLWVVRAVGVAVLGVGVYIAVQPML</sequence>
<dbReference type="InterPro" id="IPR045679">
    <property type="entry name" value="DUF6199"/>
</dbReference>
<dbReference type="AlphaFoldDB" id="A0AAV3TD06"/>
<comment type="caution">
    <text evidence="3">The sequence shown here is derived from an EMBL/GenBank/DDBJ whole genome shotgun (WGS) entry which is preliminary data.</text>
</comment>
<evidence type="ECO:0000259" key="2">
    <source>
        <dbReference type="Pfam" id="PF19701"/>
    </source>
</evidence>
<reference evidence="3 4" key="1">
    <citation type="journal article" date="2019" name="Int. J. Syst. Evol. Microbiol.">
        <title>The Global Catalogue of Microorganisms (GCM) 10K type strain sequencing project: providing services to taxonomists for standard genome sequencing and annotation.</title>
        <authorList>
            <consortium name="The Broad Institute Genomics Platform"/>
            <consortium name="The Broad Institute Genome Sequencing Center for Infectious Disease"/>
            <person name="Wu L."/>
            <person name="Ma J."/>
        </authorList>
    </citation>
    <scope>NUCLEOTIDE SEQUENCE [LARGE SCALE GENOMIC DNA]</scope>
    <source>
        <strain evidence="3 4">JCM 16328</strain>
    </source>
</reference>
<feature type="domain" description="DUF6199" evidence="2">
    <location>
        <begin position="10"/>
        <end position="76"/>
    </location>
</feature>
<dbReference type="Pfam" id="PF19701">
    <property type="entry name" value="DUF6199"/>
    <property type="match status" value="1"/>
</dbReference>
<evidence type="ECO:0000313" key="4">
    <source>
        <dbReference type="Proteomes" id="UP001500420"/>
    </source>
</evidence>
<dbReference type="RefSeq" id="WP_343774685.1">
    <property type="nucleotide sequence ID" value="NZ_BAAADV010000007.1"/>
</dbReference>
<keyword evidence="4" id="KW-1185">Reference proteome</keyword>
<proteinExistence type="predicted"/>
<keyword evidence="1" id="KW-1133">Transmembrane helix</keyword>
<accession>A0AAV3TD06</accession>
<gene>
    <name evidence="3" type="ORF">GCM10009020_28060</name>
</gene>